<evidence type="ECO:0000313" key="2">
    <source>
        <dbReference type="Proteomes" id="UP000270094"/>
    </source>
</evidence>
<gene>
    <name evidence="1" type="ORF">SVUK_LOCUS17428</name>
</gene>
<reference evidence="1 2" key="1">
    <citation type="submission" date="2018-11" db="EMBL/GenBank/DDBJ databases">
        <authorList>
            <consortium name="Pathogen Informatics"/>
        </authorList>
    </citation>
    <scope>NUCLEOTIDE SEQUENCE [LARGE SCALE GENOMIC DNA]</scope>
</reference>
<dbReference type="EMBL" id="UYYB01117671">
    <property type="protein sequence ID" value="VDM82430.1"/>
    <property type="molecule type" value="Genomic_DNA"/>
</dbReference>
<protein>
    <submittedName>
        <fullName evidence="1">Uncharacterized protein</fullName>
    </submittedName>
</protein>
<name>A0A3P7JA86_STRVU</name>
<evidence type="ECO:0000313" key="1">
    <source>
        <dbReference type="EMBL" id="VDM82430.1"/>
    </source>
</evidence>
<dbReference type="AlphaFoldDB" id="A0A3P7JA86"/>
<organism evidence="1 2">
    <name type="scientific">Strongylus vulgaris</name>
    <name type="common">Blood worm</name>
    <dbReference type="NCBI Taxonomy" id="40348"/>
    <lineage>
        <taxon>Eukaryota</taxon>
        <taxon>Metazoa</taxon>
        <taxon>Ecdysozoa</taxon>
        <taxon>Nematoda</taxon>
        <taxon>Chromadorea</taxon>
        <taxon>Rhabditida</taxon>
        <taxon>Rhabditina</taxon>
        <taxon>Rhabditomorpha</taxon>
        <taxon>Strongyloidea</taxon>
        <taxon>Strongylidae</taxon>
        <taxon>Strongylus</taxon>
    </lineage>
</organism>
<keyword evidence="2" id="KW-1185">Reference proteome</keyword>
<sequence length="109" mass="12225">MVFCDLRRDQCVSRIMKSATCSETFENDPCYASECVQGVCVSSSKSEDVLKEHPRRKIAERAVPVKNEPIMTEITTSTMDPVANLLDLVEEEQLSDGYNMTVVQDNSTE</sequence>
<dbReference type="Proteomes" id="UP000270094">
    <property type="component" value="Unassembled WGS sequence"/>
</dbReference>
<accession>A0A3P7JA86</accession>
<proteinExistence type="predicted"/>
<feature type="non-terminal residue" evidence="1">
    <location>
        <position position="109"/>
    </location>
</feature>